<name>A0A4S3JH77_9EURO</name>
<dbReference type="GO" id="GO:0003700">
    <property type="term" value="F:DNA-binding transcription factor activity"/>
    <property type="evidence" value="ECO:0007669"/>
    <property type="project" value="InterPro"/>
</dbReference>
<feature type="compositionally biased region" description="Polar residues" evidence="1">
    <location>
        <begin position="238"/>
        <end position="250"/>
    </location>
</feature>
<evidence type="ECO:0000313" key="3">
    <source>
        <dbReference type="EMBL" id="THC94786.1"/>
    </source>
</evidence>
<proteinExistence type="predicted"/>
<comment type="caution">
    <text evidence="3">The sequence shown here is derived from an EMBL/GenBank/DDBJ whole genome shotgun (WGS) entry which is preliminary data.</text>
</comment>
<dbReference type="OrthoDB" id="5388486at2759"/>
<reference evidence="3 4" key="1">
    <citation type="submission" date="2019-03" db="EMBL/GenBank/DDBJ databases">
        <title>The genome sequence of a newly discovered highly antifungal drug resistant Aspergillus species, Aspergillus tanneri NIH 1004.</title>
        <authorList>
            <person name="Mounaud S."/>
            <person name="Singh I."/>
            <person name="Joardar V."/>
            <person name="Pakala S."/>
            <person name="Pakala S."/>
            <person name="Venepally P."/>
            <person name="Hoover J."/>
            <person name="Nierman W."/>
            <person name="Chung J."/>
            <person name="Losada L."/>
        </authorList>
    </citation>
    <scope>NUCLEOTIDE SEQUENCE [LARGE SCALE GENOMIC DNA]</scope>
    <source>
        <strain evidence="3 4">NIH1004</strain>
    </source>
</reference>
<dbReference type="Proteomes" id="UP000324241">
    <property type="component" value="Unassembled WGS sequence"/>
</dbReference>
<dbReference type="VEuPathDB" id="FungiDB:EYZ11_005732"/>
<feature type="region of interest" description="Disordered" evidence="1">
    <location>
        <begin position="206"/>
        <end position="250"/>
    </location>
</feature>
<dbReference type="RefSeq" id="XP_033427689.1">
    <property type="nucleotide sequence ID" value="XM_033568883.1"/>
</dbReference>
<dbReference type="AlphaFoldDB" id="A0A4S3JH77"/>
<dbReference type="PANTHER" id="PTHR23225">
    <property type="entry name" value="ZINC FINGER PROTEIN"/>
    <property type="match status" value="1"/>
</dbReference>
<feature type="region of interest" description="Disordered" evidence="1">
    <location>
        <begin position="123"/>
        <end position="158"/>
    </location>
</feature>
<evidence type="ECO:0000256" key="1">
    <source>
        <dbReference type="SAM" id="MobiDB-lite"/>
    </source>
</evidence>
<accession>A0A4S3JH77</accession>
<protein>
    <recommendedName>
        <fullName evidence="6">C2H2-type domain-containing protein</fullName>
    </recommendedName>
</protein>
<evidence type="ECO:0000313" key="5">
    <source>
        <dbReference type="Proteomes" id="UP000324241"/>
    </source>
</evidence>
<organism evidence="3 4">
    <name type="scientific">Aspergillus tanneri</name>
    <dbReference type="NCBI Taxonomy" id="1220188"/>
    <lineage>
        <taxon>Eukaryota</taxon>
        <taxon>Fungi</taxon>
        <taxon>Dikarya</taxon>
        <taxon>Ascomycota</taxon>
        <taxon>Pezizomycotina</taxon>
        <taxon>Eurotiomycetes</taxon>
        <taxon>Eurotiomycetidae</taxon>
        <taxon>Eurotiales</taxon>
        <taxon>Aspergillaceae</taxon>
        <taxon>Aspergillus</taxon>
        <taxon>Aspergillus subgen. Circumdati</taxon>
    </lineage>
</organism>
<dbReference type="GeneID" id="54326915"/>
<evidence type="ECO:0000313" key="4">
    <source>
        <dbReference type="Proteomes" id="UP000308092"/>
    </source>
</evidence>
<gene>
    <name evidence="2" type="ORF">ATNIH1004_004213</name>
    <name evidence="3" type="ORF">EYZ11_005732</name>
</gene>
<dbReference type="Proteomes" id="UP000308092">
    <property type="component" value="Unassembled WGS sequence"/>
</dbReference>
<dbReference type="PANTHER" id="PTHR23225:SF2">
    <property type="entry name" value="AT09679P-RELATED"/>
    <property type="match status" value="1"/>
</dbReference>
<feature type="compositionally biased region" description="Polar residues" evidence="1">
    <location>
        <begin position="206"/>
        <end position="218"/>
    </location>
</feature>
<feature type="region of interest" description="Disordered" evidence="1">
    <location>
        <begin position="1"/>
        <end position="43"/>
    </location>
</feature>
<dbReference type="EMBL" id="QUQM01000003">
    <property type="protein sequence ID" value="KAA8648328.1"/>
    <property type="molecule type" value="Genomic_DNA"/>
</dbReference>
<dbReference type="EMBL" id="SOSA01000189">
    <property type="protein sequence ID" value="THC94786.1"/>
    <property type="molecule type" value="Genomic_DNA"/>
</dbReference>
<dbReference type="InterPro" id="IPR039970">
    <property type="entry name" value="TF_Grauzone"/>
</dbReference>
<feature type="compositionally biased region" description="Polar residues" evidence="1">
    <location>
        <begin position="7"/>
        <end position="43"/>
    </location>
</feature>
<keyword evidence="4" id="KW-1185">Reference proteome</keyword>
<reference evidence="2 5" key="2">
    <citation type="submission" date="2019-08" db="EMBL/GenBank/DDBJ databases">
        <title>The genome sequence of a newly discovered highly antifungal drug resistant Aspergillus species, Aspergillus tanneri NIH 1004.</title>
        <authorList>
            <person name="Mounaud S."/>
            <person name="Singh I."/>
            <person name="Joardar V."/>
            <person name="Pakala S."/>
            <person name="Pakala S."/>
            <person name="Venepally P."/>
            <person name="Chung J.K."/>
            <person name="Losada L."/>
            <person name="Nierman W.C."/>
        </authorList>
    </citation>
    <scope>NUCLEOTIDE SEQUENCE [LARGE SCALE GENOMIC DNA]</scope>
    <source>
        <strain evidence="2 5">NIH1004</strain>
    </source>
</reference>
<feature type="compositionally biased region" description="Basic residues" evidence="1">
    <location>
        <begin position="219"/>
        <end position="235"/>
    </location>
</feature>
<sequence length="452" mass="50529">MGEFSPFTDSQPQISHPDSLPMQQDYQLYPSDSESYVTPMTENQPPYSSKGLYMLSPAVWPQTAVPSDLVSPFPMDISYPAVVTDLSAPSWGGNVPSVSGSESPQSSSDSWWSVGCYMSPPQEFWDSPSPGTSAEFDRSVAPSEVLQPYPDPESMVEFQHDSSYTPQPIVNNCQLPLDAPDASGNVCNSPSPSAAPQELVISHPLSAQPQTSKNTSPHRVTKRSPRGKSSRKHGRTSAPRSATKSKATGKKNASTYNRLFVCSFSHYGCMSTFVSKNEWKRHVASQHVQLGFYRCDVGRCNLNNLNHDKSPVSDDGGSSCDEVRLVNDFNRKDLFTQHQRRMHAPWVQRNRKHPVTEEERNEFEQTLDDVRARCWHEQRTAPLQSQCGFCGQEFAGPRSWCERMEHVGRHYEKGDVSVDIEPEDVALREWAAEAGVVRLVDGKWRLSSLVEK</sequence>
<evidence type="ECO:0008006" key="6">
    <source>
        <dbReference type="Google" id="ProtNLM"/>
    </source>
</evidence>
<evidence type="ECO:0000313" key="2">
    <source>
        <dbReference type="EMBL" id="KAA8648328.1"/>
    </source>
</evidence>